<dbReference type="PANTHER" id="PTHR47481:SF41">
    <property type="entry name" value="COPIA-LIKE POLYPROTEIN_RETROTRANSPOSON"/>
    <property type="match status" value="1"/>
</dbReference>
<keyword evidence="2" id="KW-0418">Kinase</keyword>
<evidence type="ECO:0000256" key="1">
    <source>
        <dbReference type="SAM" id="MobiDB-lite"/>
    </source>
</evidence>
<dbReference type="Pfam" id="PF14223">
    <property type="entry name" value="Retrotran_gag_2"/>
    <property type="match status" value="1"/>
</dbReference>
<proteinExistence type="predicted"/>
<dbReference type="GO" id="GO:0016301">
    <property type="term" value="F:kinase activity"/>
    <property type="evidence" value="ECO:0007669"/>
    <property type="project" value="UniProtKB-KW"/>
</dbReference>
<gene>
    <name evidence="2" type="ORF">Tco_0925499</name>
</gene>
<name>A0ABQ5D882_9ASTR</name>
<feature type="region of interest" description="Disordered" evidence="1">
    <location>
        <begin position="121"/>
        <end position="141"/>
    </location>
</feature>
<sequence length="165" mass="18019">MIATSSNRRLLTGMVEDLTSFRTRSIALKAELRSLKLGDLSIDAYFRKIESITTILTSLGSPISNDDVVTITLEGLPDKYDNVSGIIVHREPFSDLKTVHSMLTIKEMRLKSRAQAISIDSTSSSPIGREGKCNESFPTGRSPALSQKWGLNVQSEETTGSISAI</sequence>
<dbReference type="EMBL" id="BQNB010015019">
    <property type="protein sequence ID" value="GJT35080.1"/>
    <property type="molecule type" value="Genomic_DNA"/>
</dbReference>
<dbReference type="Proteomes" id="UP001151760">
    <property type="component" value="Unassembled WGS sequence"/>
</dbReference>
<evidence type="ECO:0000313" key="2">
    <source>
        <dbReference type="EMBL" id="GJT35080.1"/>
    </source>
</evidence>
<keyword evidence="3" id="KW-1185">Reference proteome</keyword>
<protein>
    <submittedName>
        <fullName evidence="2">Hybrid signal transduction histidine kinase M</fullName>
    </submittedName>
</protein>
<comment type="caution">
    <text evidence="2">The sequence shown here is derived from an EMBL/GenBank/DDBJ whole genome shotgun (WGS) entry which is preliminary data.</text>
</comment>
<reference evidence="2" key="2">
    <citation type="submission" date="2022-01" db="EMBL/GenBank/DDBJ databases">
        <authorList>
            <person name="Yamashiro T."/>
            <person name="Shiraishi A."/>
            <person name="Satake H."/>
            <person name="Nakayama K."/>
        </authorList>
    </citation>
    <scope>NUCLEOTIDE SEQUENCE</scope>
</reference>
<accession>A0ABQ5D882</accession>
<organism evidence="2 3">
    <name type="scientific">Tanacetum coccineum</name>
    <dbReference type="NCBI Taxonomy" id="301880"/>
    <lineage>
        <taxon>Eukaryota</taxon>
        <taxon>Viridiplantae</taxon>
        <taxon>Streptophyta</taxon>
        <taxon>Embryophyta</taxon>
        <taxon>Tracheophyta</taxon>
        <taxon>Spermatophyta</taxon>
        <taxon>Magnoliopsida</taxon>
        <taxon>eudicotyledons</taxon>
        <taxon>Gunneridae</taxon>
        <taxon>Pentapetalae</taxon>
        <taxon>asterids</taxon>
        <taxon>campanulids</taxon>
        <taxon>Asterales</taxon>
        <taxon>Asteraceae</taxon>
        <taxon>Asteroideae</taxon>
        <taxon>Anthemideae</taxon>
        <taxon>Anthemidinae</taxon>
        <taxon>Tanacetum</taxon>
    </lineage>
</organism>
<keyword evidence="2" id="KW-0808">Transferase</keyword>
<reference evidence="2" key="1">
    <citation type="journal article" date="2022" name="Int. J. Mol. Sci.">
        <title>Draft Genome of Tanacetum Coccineum: Genomic Comparison of Closely Related Tanacetum-Family Plants.</title>
        <authorList>
            <person name="Yamashiro T."/>
            <person name="Shiraishi A."/>
            <person name="Nakayama K."/>
            <person name="Satake H."/>
        </authorList>
    </citation>
    <scope>NUCLEOTIDE SEQUENCE</scope>
</reference>
<evidence type="ECO:0000313" key="3">
    <source>
        <dbReference type="Proteomes" id="UP001151760"/>
    </source>
</evidence>
<dbReference type="PANTHER" id="PTHR47481">
    <property type="match status" value="1"/>
</dbReference>